<evidence type="ECO:0000256" key="19">
    <source>
        <dbReference type="ARBA" id="ARBA00048767"/>
    </source>
</evidence>
<evidence type="ECO:0000256" key="5">
    <source>
        <dbReference type="ARBA" id="ARBA00009809"/>
    </source>
</evidence>
<keyword evidence="29" id="KW-1185">Reference proteome</keyword>
<dbReference type="Gene3D" id="3.20.20.80">
    <property type="entry name" value="Glycosidases"/>
    <property type="match status" value="1"/>
</dbReference>
<dbReference type="GO" id="GO:0009097">
    <property type="term" value="P:isoleucine biosynthetic process"/>
    <property type="evidence" value="ECO:0007669"/>
    <property type="project" value="TreeGrafter"/>
</dbReference>
<dbReference type="Proteomes" id="UP000281406">
    <property type="component" value="Unassembled WGS sequence"/>
</dbReference>
<evidence type="ECO:0000256" key="9">
    <source>
        <dbReference type="ARBA" id="ARBA00022824"/>
    </source>
</evidence>
<dbReference type="PANTHER" id="PTHR18968:SF166">
    <property type="entry name" value="2-HYDROXYACYL-COA LYASE 2"/>
    <property type="match status" value="1"/>
</dbReference>
<dbReference type="GO" id="GO:0004565">
    <property type="term" value="F:beta-galactosidase activity"/>
    <property type="evidence" value="ECO:0007669"/>
    <property type="project" value="UniProtKB-EC"/>
</dbReference>
<dbReference type="InterPro" id="IPR048912">
    <property type="entry name" value="BetaGal1-like_ABD1"/>
</dbReference>
<dbReference type="Pfam" id="PF21317">
    <property type="entry name" value="BetaGal_ABD_1"/>
    <property type="match status" value="1"/>
</dbReference>
<evidence type="ECO:0000256" key="7">
    <source>
        <dbReference type="ARBA" id="ARBA00022723"/>
    </source>
</evidence>
<feature type="region of interest" description="Disordered" evidence="21">
    <location>
        <begin position="560"/>
        <end position="579"/>
    </location>
</feature>
<dbReference type="InterPro" id="IPR029035">
    <property type="entry name" value="DHS-like_NAD/FAD-binding_dom"/>
</dbReference>
<comment type="similarity">
    <text evidence="5">Belongs to the glycosyl hydrolase 35 family.</text>
</comment>
<dbReference type="PROSITE" id="PS01182">
    <property type="entry name" value="GLYCOSYL_HYDROL_F35"/>
    <property type="match status" value="1"/>
</dbReference>
<dbReference type="FunFam" id="2.60.120.260:FF:000049">
    <property type="entry name" value="Beta-galactosidase"/>
    <property type="match status" value="1"/>
</dbReference>
<feature type="non-terminal residue" evidence="28">
    <location>
        <position position="1"/>
    </location>
</feature>
<dbReference type="Pfam" id="PF21467">
    <property type="entry name" value="BetaGal_gal-bd"/>
    <property type="match status" value="1"/>
</dbReference>
<evidence type="ECO:0000256" key="4">
    <source>
        <dbReference type="ARBA" id="ARBA00007812"/>
    </source>
</evidence>
<evidence type="ECO:0000259" key="27">
    <source>
        <dbReference type="Pfam" id="PF21467"/>
    </source>
</evidence>
<dbReference type="SUPFAM" id="SSF52467">
    <property type="entry name" value="DHS-like NAD/FAD-binding domain"/>
    <property type="match status" value="1"/>
</dbReference>
<feature type="domain" description="Thiamine pyrophosphate enzyme TPP-binding" evidence="24">
    <location>
        <begin position="990"/>
        <end position="1138"/>
    </location>
</feature>
<dbReference type="EC" id="3.2.1.23" evidence="20"/>
<dbReference type="Gene3D" id="3.40.50.970">
    <property type="match status" value="2"/>
</dbReference>
<keyword evidence="11" id="KW-0460">Magnesium</keyword>
<evidence type="ECO:0000256" key="12">
    <source>
        <dbReference type="ARBA" id="ARBA00022989"/>
    </source>
</evidence>
<dbReference type="SUPFAM" id="SSF52518">
    <property type="entry name" value="Thiamin diphosphate-binding fold (THDP-binding)"/>
    <property type="match status" value="2"/>
</dbReference>
<dbReference type="SUPFAM" id="SSF49785">
    <property type="entry name" value="Galactose-binding domain-like"/>
    <property type="match status" value="1"/>
</dbReference>
<dbReference type="GO" id="GO:0016829">
    <property type="term" value="F:lyase activity"/>
    <property type="evidence" value="ECO:0007669"/>
    <property type="project" value="UniProtKB-KW"/>
</dbReference>
<keyword evidence="8 20" id="KW-0378">Hydrolase</keyword>
<evidence type="ECO:0000259" key="22">
    <source>
        <dbReference type="Pfam" id="PF00205"/>
    </source>
</evidence>
<keyword evidence="15" id="KW-0472">Membrane</keyword>
<dbReference type="Gene3D" id="2.60.120.260">
    <property type="entry name" value="Galactose-binding domain-like"/>
    <property type="match status" value="2"/>
</dbReference>
<feature type="domain" description="Beta-galactosidase 1-like first all-beta" evidence="26">
    <location>
        <begin position="384"/>
        <end position="485"/>
    </location>
</feature>
<dbReference type="GO" id="GO:0000287">
    <property type="term" value="F:magnesium ion binding"/>
    <property type="evidence" value="ECO:0007669"/>
    <property type="project" value="InterPro"/>
</dbReference>
<accession>A0A3N0Z4H6</accession>
<evidence type="ECO:0000256" key="20">
    <source>
        <dbReference type="RuleBase" id="RU000675"/>
    </source>
</evidence>
<dbReference type="InterPro" id="IPR029061">
    <property type="entry name" value="THDP-binding"/>
</dbReference>
<feature type="compositionally biased region" description="Basic and acidic residues" evidence="21">
    <location>
        <begin position="565"/>
        <end position="578"/>
    </location>
</feature>
<evidence type="ECO:0000256" key="1">
    <source>
        <dbReference type="ARBA" id="ARBA00001946"/>
    </source>
</evidence>
<keyword evidence="10" id="KW-0276">Fatty acid metabolism</keyword>
<dbReference type="InterPro" id="IPR001944">
    <property type="entry name" value="Glycoside_Hdrlase_35"/>
</dbReference>
<dbReference type="InterPro" id="IPR008979">
    <property type="entry name" value="Galactose-bd-like_sf"/>
</dbReference>
<reference evidence="28 29" key="1">
    <citation type="submission" date="2018-10" db="EMBL/GenBank/DDBJ databases">
        <title>Genome assembly for a Yunnan-Guizhou Plateau 3E fish, Anabarilius grahami (Regan), and its evolutionary and genetic applications.</title>
        <authorList>
            <person name="Jiang W."/>
        </authorList>
    </citation>
    <scope>NUCLEOTIDE SEQUENCE [LARGE SCALE GENOMIC DNA]</scope>
    <source>
        <strain evidence="28">AG-KIZ</strain>
        <tissue evidence="28">Muscle</tissue>
    </source>
</reference>
<dbReference type="Pfam" id="PF00205">
    <property type="entry name" value="TPP_enzyme_M"/>
    <property type="match status" value="1"/>
</dbReference>
<keyword evidence="14" id="KW-0443">Lipid metabolism</keyword>
<dbReference type="Pfam" id="PF01301">
    <property type="entry name" value="Glyco_hydro_35"/>
    <property type="match status" value="1"/>
</dbReference>
<feature type="domain" description="Beta-galactosidase galactose-binding" evidence="27">
    <location>
        <begin position="509"/>
        <end position="567"/>
    </location>
</feature>
<feature type="domain" description="Glycoside hydrolase 35 catalytic" evidence="23">
    <location>
        <begin position="15"/>
        <end position="326"/>
    </location>
</feature>
<keyword evidence="16" id="KW-0456">Lyase</keyword>
<keyword evidence="6" id="KW-0812">Transmembrane</keyword>
<dbReference type="GO" id="GO:0009099">
    <property type="term" value="P:L-valine biosynthetic process"/>
    <property type="evidence" value="ECO:0007669"/>
    <property type="project" value="TreeGrafter"/>
</dbReference>
<evidence type="ECO:0000256" key="18">
    <source>
        <dbReference type="ARBA" id="ARBA00048738"/>
    </source>
</evidence>
<evidence type="ECO:0000259" key="24">
    <source>
        <dbReference type="Pfam" id="PF02775"/>
    </source>
</evidence>
<keyword evidence="17 20" id="KW-0326">Glycosidase</keyword>
<evidence type="ECO:0000256" key="13">
    <source>
        <dbReference type="ARBA" id="ARBA00023052"/>
    </source>
</evidence>
<dbReference type="InterPro" id="IPR012000">
    <property type="entry name" value="Thiamin_PyroP_enz_cen_dom"/>
</dbReference>
<proteinExistence type="inferred from homology"/>
<evidence type="ECO:0000259" key="26">
    <source>
        <dbReference type="Pfam" id="PF21317"/>
    </source>
</evidence>
<dbReference type="InterPro" id="IPR048913">
    <property type="entry name" value="BetaGal_gal-bd"/>
</dbReference>
<keyword evidence="13" id="KW-0786">Thiamine pyrophosphate</keyword>
<dbReference type="CDD" id="cd02004">
    <property type="entry name" value="TPP_BZL_OCoD_HPCL"/>
    <property type="match status" value="1"/>
</dbReference>
<comment type="cofactor">
    <cofactor evidence="1">
        <name>Mg(2+)</name>
        <dbReference type="ChEBI" id="CHEBI:18420"/>
    </cofactor>
</comment>
<dbReference type="CDD" id="cd07035">
    <property type="entry name" value="TPP_PYR_POX_like"/>
    <property type="match status" value="1"/>
</dbReference>
<evidence type="ECO:0000256" key="3">
    <source>
        <dbReference type="ARBA" id="ARBA00004389"/>
    </source>
</evidence>
<evidence type="ECO:0000256" key="17">
    <source>
        <dbReference type="ARBA" id="ARBA00023295"/>
    </source>
</evidence>
<gene>
    <name evidence="28" type="ORF">DPX16_8421</name>
</gene>
<comment type="cofactor">
    <cofactor evidence="2">
        <name>thiamine diphosphate</name>
        <dbReference type="ChEBI" id="CHEBI:58937"/>
    </cofactor>
</comment>
<keyword evidence="12" id="KW-1133">Transmembrane helix</keyword>
<dbReference type="GO" id="GO:0005975">
    <property type="term" value="P:carbohydrate metabolic process"/>
    <property type="evidence" value="ECO:0007669"/>
    <property type="project" value="InterPro"/>
</dbReference>
<dbReference type="Gene3D" id="3.40.50.1220">
    <property type="entry name" value="TPP-binding domain"/>
    <property type="match status" value="1"/>
</dbReference>
<dbReference type="InterPro" id="IPR031330">
    <property type="entry name" value="Gly_Hdrlase_35_cat"/>
</dbReference>
<protein>
    <recommendedName>
        <fullName evidence="20">Beta-galactosidase</fullName>
        <ecNumber evidence="20">3.2.1.23</ecNumber>
    </recommendedName>
</protein>
<dbReference type="PANTHER" id="PTHR18968">
    <property type="entry name" value="THIAMINE PYROPHOSPHATE ENZYMES"/>
    <property type="match status" value="1"/>
</dbReference>
<dbReference type="GO" id="GO:0006631">
    <property type="term" value="P:fatty acid metabolic process"/>
    <property type="evidence" value="ECO:0007669"/>
    <property type="project" value="UniProtKB-KW"/>
</dbReference>
<evidence type="ECO:0000256" key="11">
    <source>
        <dbReference type="ARBA" id="ARBA00022842"/>
    </source>
</evidence>
<dbReference type="FunFam" id="3.20.20.80:FF:000036">
    <property type="entry name" value="Beta-galactosidase"/>
    <property type="match status" value="1"/>
</dbReference>
<feature type="domain" description="Thiamine pyrophosphate enzyme N-terminal TPP-binding" evidence="25">
    <location>
        <begin position="576"/>
        <end position="691"/>
    </location>
</feature>
<evidence type="ECO:0000256" key="21">
    <source>
        <dbReference type="SAM" id="MobiDB-lite"/>
    </source>
</evidence>
<dbReference type="Pfam" id="PF02775">
    <property type="entry name" value="TPP_enzyme_C"/>
    <property type="match status" value="1"/>
</dbReference>
<dbReference type="InterPro" id="IPR019801">
    <property type="entry name" value="Glyco_hydro_35_CS"/>
</dbReference>
<dbReference type="AlphaFoldDB" id="A0A3N0Z4H6"/>
<comment type="similarity">
    <text evidence="4">Belongs to the TPP enzyme family.</text>
</comment>
<organism evidence="28 29">
    <name type="scientific">Anabarilius grahami</name>
    <name type="common">Kanglang fish</name>
    <name type="synonym">Barilius grahami</name>
    <dbReference type="NCBI Taxonomy" id="495550"/>
    <lineage>
        <taxon>Eukaryota</taxon>
        <taxon>Metazoa</taxon>
        <taxon>Chordata</taxon>
        <taxon>Craniata</taxon>
        <taxon>Vertebrata</taxon>
        <taxon>Euteleostomi</taxon>
        <taxon>Actinopterygii</taxon>
        <taxon>Neopterygii</taxon>
        <taxon>Teleostei</taxon>
        <taxon>Ostariophysi</taxon>
        <taxon>Cypriniformes</taxon>
        <taxon>Xenocyprididae</taxon>
        <taxon>Xenocypridinae</taxon>
        <taxon>Xenocypridinae incertae sedis</taxon>
        <taxon>Anabarilius</taxon>
    </lineage>
</organism>
<evidence type="ECO:0000256" key="15">
    <source>
        <dbReference type="ARBA" id="ARBA00023136"/>
    </source>
</evidence>
<dbReference type="GO" id="GO:0003984">
    <property type="term" value="F:acetolactate synthase activity"/>
    <property type="evidence" value="ECO:0007669"/>
    <property type="project" value="TreeGrafter"/>
</dbReference>
<comment type="subcellular location">
    <subcellularLocation>
        <location evidence="3">Endoplasmic reticulum membrane</location>
        <topology evidence="3">Single-pass membrane protein</topology>
    </subcellularLocation>
</comment>
<dbReference type="GO" id="GO:0030976">
    <property type="term" value="F:thiamine pyrophosphate binding"/>
    <property type="evidence" value="ECO:0007669"/>
    <property type="project" value="InterPro"/>
</dbReference>
<comment type="catalytic activity">
    <reaction evidence="20">
        <text>Hydrolysis of terminal non-reducing beta-D-galactose residues in beta-D-galactosides.</text>
        <dbReference type="EC" id="3.2.1.23"/>
    </reaction>
</comment>
<keyword evidence="7" id="KW-0479">Metal-binding</keyword>
<dbReference type="GO" id="GO:0005948">
    <property type="term" value="C:acetolactate synthase complex"/>
    <property type="evidence" value="ECO:0007669"/>
    <property type="project" value="TreeGrafter"/>
</dbReference>
<dbReference type="InterPro" id="IPR000399">
    <property type="entry name" value="TPP-bd_CS"/>
</dbReference>
<dbReference type="SUPFAM" id="SSF51445">
    <property type="entry name" value="(Trans)glycosidases"/>
    <property type="match status" value="1"/>
</dbReference>
<keyword evidence="9" id="KW-0256">Endoplasmic reticulum</keyword>
<evidence type="ECO:0000313" key="28">
    <source>
        <dbReference type="EMBL" id="ROL52858.1"/>
    </source>
</evidence>
<dbReference type="PROSITE" id="PS00187">
    <property type="entry name" value="TPP_ENZYMES"/>
    <property type="match status" value="1"/>
</dbReference>
<dbReference type="OrthoDB" id="1657402at2759"/>
<dbReference type="PRINTS" id="PR00742">
    <property type="entry name" value="GLHYDRLASE35"/>
</dbReference>
<dbReference type="InterPro" id="IPR012001">
    <property type="entry name" value="Thiamin_PyroP_enz_TPP-bd_dom"/>
</dbReference>
<dbReference type="GO" id="GO:0005789">
    <property type="term" value="C:endoplasmic reticulum membrane"/>
    <property type="evidence" value="ECO:0007669"/>
    <property type="project" value="UniProtKB-SubCell"/>
</dbReference>
<dbReference type="FunFam" id="3.40.50.1220:FF:000021">
    <property type="entry name" value="IlvB (bacterial acetolactate synthase)-like"/>
    <property type="match status" value="1"/>
</dbReference>
<dbReference type="InterPro" id="IPR017853">
    <property type="entry name" value="GH"/>
</dbReference>
<evidence type="ECO:0000313" key="29">
    <source>
        <dbReference type="Proteomes" id="UP000281406"/>
    </source>
</evidence>
<evidence type="ECO:0000256" key="14">
    <source>
        <dbReference type="ARBA" id="ARBA00023098"/>
    </source>
</evidence>
<sequence>RMSAREGLKADSTHFTLEGAPFLILGGSIHYFRVPKAYWRDRLLKLKACGLNTLTTYVPWNLHEPERGVYLFQEQLDMEAYIRLAGELGLWVILRPGPYICAEWDLGGLPSWLLQDKKMKLRTTYSGFTSAVNSYFDNLIPRITPLQFKNGGPIIAVQVENEYGSYAKDEQYLSFIKEALLSRGISELLLTSDNHEGLKCGRVDGVLQTVNLQRLSFGDVQHLAELQPKKPLMVMEYWSGWFDVWGEPHHVFAAQEMISIVRELLDRGISINFYMFHGGTNFGFMNGAVDFGTYKPQTSGYDYDAPLTESGDYTTKYHLLRNLLRTYNKEPISEPPAVQSRRAYEPVVVSHYISLWETLQCAETHFRADDPISMENLPANHNNGQSYGYTLYQTDIYSGGDLNSRNHVHDRALVFIDRELIGVLDYRTQRVKIPHSKSERTLSLLVENCGRVNYGPALDNQQKGLIGDITLQDVPLKKFSMYCLDMKTSFINRLRSQQWISVGQKPTYPAFFRGTLVVGQPTDTFVKLPNWSKGVVFVNGQNLGRHWSVGPQKSLYLPGPWLRSGDNETERQSPRHGGESVAEVLRAHGVKFVFTLVGGHISPILVACEKMGIRIVDTRHEATAVFAADAVARLSGTVGVAAVTAGPGLTNTVTAVKNAQMAESPLLLIGGAAATLLQGRGALQDIDQMSLFKPLCKFCASVRTVREIVPTVRKALAVAQSGTPGPVFIEFPIDTLYPYHVVEKEFAPKNTPKGLMGKIVAWYLKNHLSNLFAGAWETRDLSPLPVHIPHATEDEVQRCVELVSRAKKPVILLGSQATLPPTPADDVRNALESLGIPCFLGGMSRGMLGKNSPLHIRQNRRDALKDADLVLLAGTVCDFRLSYGRVLNRRSKIIAVNRDKSQLLKNSDMFWKPTVAIQGDAGSFLLRLSKALKGHRCPEEWPQKLKEADDIKEKANRAKADEKTERHLNPLSVLHCVDELLAEDSIIVADGGDFVGSAAYIMRPCGPLRWLDPGAFGTLGVGGGFALGAKLCRPESEVWIVYGDGSLGYSVAEFDTFTRHKTPVIALVGNDACWSQISREQVPMLGSNVACGLAFTDYHIVADGYGGKGYLIGREDELRLDDVIKKAQQECREGRATLLNVLIGKTNFREGSISV</sequence>
<evidence type="ECO:0000256" key="6">
    <source>
        <dbReference type="ARBA" id="ARBA00022692"/>
    </source>
</evidence>
<feature type="domain" description="Thiamine pyrophosphate enzyme central" evidence="22">
    <location>
        <begin position="796"/>
        <end position="927"/>
    </location>
</feature>
<evidence type="ECO:0000256" key="10">
    <source>
        <dbReference type="ARBA" id="ARBA00022832"/>
    </source>
</evidence>
<dbReference type="InterPro" id="IPR011766">
    <property type="entry name" value="TPP_enzyme_TPP-bd"/>
</dbReference>
<evidence type="ECO:0000259" key="23">
    <source>
        <dbReference type="Pfam" id="PF01301"/>
    </source>
</evidence>
<dbReference type="GO" id="GO:0050660">
    <property type="term" value="F:flavin adenine dinucleotide binding"/>
    <property type="evidence" value="ECO:0007669"/>
    <property type="project" value="TreeGrafter"/>
</dbReference>
<dbReference type="InterPro" id="IPR045229">
    <property type="entry name" value="TPP_enz"/>
</dbReference>
<dbReference type="EMBL" id="RJVU01014363">
    <property type="protein sequence ID" value="ROL52858.1"/>
    <property type="molecule type" value="Genomic_DNA"/>
</dbReference>
<evidence type="ECO:0000259" key="25">
    <source>
        <dbReference type="Pfam" id="PF02776"/>
    </source>
</evidence>
<evidence type="ECO:0000256" key="8">
    <source>
        <dbReference type="ARBA" id="ARBA00022801"/>
    </source>
</evidence>
<dbReference type="FunFam" id="3.40.50.970:FF:000048">
    <property type="entry name" value="IlvB (bacterial acetolactate synthase)-like"/>
    <property type="match status" value="1"/>
</dbReference>
<name>A0A3N0Z4H6_ANAGA</name>
<evidence type="ECO:0000256" key="2">
    <source>
        <dbReference type="ARBA" id="ARBA00001964"/>
    </source>
</evidence>
<evidence type="ECO:0000256" key="16">
    <source>
        <dbReference type="ARBA" id="ARBA00023239"/>
    </source>
</evidence>
<comment type="catalytic activity">
    <reaction evidence="18">
        <text>2-hydroxyoctadecanoyl-CoA = heptadecanal + formyl-CoA</text>
        <dbReference type="Rhea" id="RHEA:55196"/>
        <dbReference type="ChEBI" id="CHEBI:57376"/>
        <dbReference type="ChEBI" id="CHEBI:74116"/>
        <dbReference type="ChEBI" id="CHEBI:138631"/>
    </reaction>
    <physiologicalReaction direction="left-to-right" evidence="18">
        <dbReference type="Rhea" id="RHEA:55197"/>
    </physiologicalReaction>
</comment>
<comment type="caution">
    <text evidence="28">The sequence shown here is derived from an EMBL/GenBank/DDBJ whole genome shotgun (WGS) entry which is preliminary data.</text>
</comment>
<dbReference type="Pfam" id="PF02776">
    <property type="entry name" value="TPP_enzyme_N"/>
    <property type="match status" value="1"/>
</dbReference>
<comment type="catalytic activity">
    <reaction evidence="19">
        <text>(2R)-hydroxyhexadecanoyl-CoA = pentadecanal + formyl-CoA</text>
        <dbReference type="Rhea" id="RHEA:55212"/>
        <dbReference type="ChEBI" id="CHEBI:17302"/>
        <dbReference type="ChEBI" id="CHEBI:57376"/>
        <dbReference type="ChEBI" id="CHEBI:138654"/>
    </reaction>
    <physiologicalReaction direction="left-to-right" evidence="19">
        <dbReference type="Rhea" id="RHEA:55213"/>
    </physiologicalReaction>
</comment>